<dbReference type="GO" id="GO:0032259">
    <property type="term" value="P:methylation"/>
    <property type="evidence" value="ECO:0007669"/>
    <property type="project" value="UniProtKB-KW"/>
</dbReference>
<dbReference type="Pfam" id="PF08241">
    <property type="entry name" value="Methyltransf_11"/>
    <property type="match status" value="1"/>
</dbReference>
<sequence>MITSKPKSWLELPSGEQALRSLCPYINEQMSQVFGYHLLKLGALSSELDTKKSSIAHHFSIVEKGNASLLADYTHLPLQKRSIDCVLAALLLEFETNPYRVLREVSRVLISGGHLILVGCNPLSPLLVGKASPKHRQLYPWNGRFFTAHRVRDWLEVLGYQVIDQKKEVYHPLIGKFSDNSLWQQWMRNWLPFSGSFYVIIAKKVECPLTPSKAWKKQRATNWSTAPSAGRVNRG</sequence>
<evidence type="ECO:0000313" key="2">
    <source>
        <dbReference type="EMBL" id="RLV61197.1"/>
    </source>
</evidence>
<evidence type="ECO:0000313" key="3">
    <source>
        <dbReference type="Proteomes" id="UP000281474"/>
    </source>
</evidence>
<feature type="domain" description="Methyltransferase type 11" evidence="1">
    <location>
        <begin position="68"/>
        <end position="117"/>
    </location>
</feature>
<accession>A0A3L8Q0K0</accession>
<dbReference type="InterPro" id="IPR013216">
    <property type="entry name" value="Methyltransf_11"/>
</dbReference>
<proteinExistence type="predicted"/>
<keyword evidence="2" id="KW-0489">Methyltransferase</keyword>
<reference evidence="2 3" key="1">
    <citation type="submission" date="2018-09" db="EMBL/GenBank/DDBJ databases">
        <title>Phylogeny of the Shewanellaceae, and recommendation for two new genera, Pseudoshewanella and Parashewanella.</title>
        <authorList>
            <person name="Wang G."/>
        </authorList>
    </citation>
    <scope>NUCLEOTIDE SEQUENCE [LARGE SCALE GENOMIC DNA]</scope>
    <source>
        <strain evidence="2 3">C51</strain>
    </source>
</reference>
<dbReference type="RefSeq" id="WP_121837459.1">
    <property type="nucleotide sequence ID" value="NZ_ML014756.1"/>
</dbReference>
<keyword evidence="3" id="KW-1185">Reference proteome</keyword>
<dbReference type="GO" id="GO:0008757">
    <property type="term" value="F:S-adenosylmethionine-dependent methyltransferase activity"/>
    <property type="evidence" value="ECO:0007669"/>
    <property type="project" value="InterPro"/>
</dbReference>
<dbReference type="AlphaFoldDB" id="A0A3L8Q0K0"/>
<protein>
    <submittedName>
        <fullName evidence="2">Class I SAM-dependent methyltransferase</fullName>
    </submittedName>
</protein>
<gene>
    <name evidence="2" type="ORF">D5018_02770</name>
</gene>
<dbReference type="InterPro" id="IPR029063">
    <property type="entry name" value="SAM-dependent_MTases_sf"/>
</dbReference>
<dbReference type="SUPFAM" id="SSF53335">
    <property type="entry name" value="S-adenosyl-L-methionine-dependent methyltransferases"/>
    <property type="match status" value="1"/>
</dbReference>
<dbReference type="OrthoDB" id="6191410at2"/>
<keyword evidence="2" id="KW-0808">Transferase</keyword>
<organism evidence="2 3">
    <name type="scientific">Parashewanella curva</name>
    <dbReference type="NCBI Taxonomy" id="2338552"/>
    <lineage>
        <taxon>Bacteria</taxon>
        <taxon>Pseudomonadati</taxon>
        <taxon>Pseudomonadota</taxon>
        <taxon>Gammaproteobacteria</taxon>
        <taxon>Alteromonadales</taxon>
        <taxon>Shewanellaceae</taxon>
        <taxon>Parashewanella</taxon>
    </lineage>
</organism>
<evidence type="ECO:0000259" key="1">
    <source>
        <dbReference type="Pfam" id="PF08241"/>
    </source>
</evidence>
<dbReference type="Gene3D" id="3.40.50.150">
    <property type="entry name" value="Vaccinia Virus protein VP39"/>
    <property type="match status" value="1"/>
</dbReference>
<dbReference type="EMBL" id="QZEI01000005">
    <property type="protein sequence ID" value="RLV61197.1"/>
    <property type="molecule type" value="Genomic_DNA"/>
</dbReference>
<dbReference type="Proteomes" id="UP000281474">
    <property type="component" value="Unassembled WGS sequence"/>
</dbReference>
<name>A0A3L8Q0K0_9GAMM</name>
<comment type="caution">
    <text evidence="2">The sequence shown here is derived from an EMBL/GenBank/DDBJ whole genome shotgun (WGS) entry which is preliminary data.</text>
</comment>